<organism evidence="8 9">
    <name type="scientific">Polaribacter marinaquae</name>
    <dbReference type="NCBI Taxonomy" id="1642819"/>
    <lineage>
        <taxon>Bacteria</taxon>
        <taxon>Pseudomonadati</taxon>
        <taxon>Bacteroidota</taxon>
        <taxon>Flavobacteriia</taxon>
        <taxon>Flavobacteriales</taxon>
        <taxon>Flavobacteriaceae</taxon>
    </lineage>
</organism>
<comment type="similarity">
    <text evidence="2">Belongs to the outer membrane factor (OMF) (TC 1.B.17) family.</text>
</comment>
<evidence type="ECO:0000256" key="1">
    <source>
        <dbReference type="ARBA" id="ARBA00004442"/>
    </source>
</evidence>
<keyword evidence="4" id="KW-1134">Transmembrane beta strand</keyword>
<evidence type="ECO:0000256" key="2">
    <source>
        <dbReference type="ARBA" id="ARBA00007613"/>
    </source>
</evidence>
<keyword evidence="7" id="KW-0998">Cell outer membrane</keyword>
<accession>A0ABZ2TPJ9</accession>
<evidence type="ECO:0000313" key="8">
    <source>
        <dbReference type="EMBL" id="WYW54935.1"/>
    </source>
</evidence>
<dbReference type="PANTHER" id="PTHR30026">
    <property type="entry name" value="OUTER MEMBRANE PROTEIN TOLC"/>
    <property type="match status" value="1"/>
</dbReference>
<comment type="subcellular location">
    <subcellularLocation>
        <location evidence="1">Cell outer membrane</location>
    </subcellularLocation>
</comment>
<reference evidence="8 9" key="1">
    <citation type="submission" date="2024-03" db="EMBL/GenBank/DDBJ databases">
        <authorList>
            <person name="Cao K."/>
        </authorList>
    </citation>
    <scope>NUCLEOTIDE SEQUENCE [LARGE SCALE GENOMIC DNA]</scope>
    <source>
        <strain evidence="8 9">MCCC 1K00696</strain>
    </source>
</reference>
<evidence type="ECO:0000256" key="6">
    <source>
        <dbReference type="ARBA" id="ARBA00023136"/>
    </source>
</evidence>
<evidence type="ECO:0000313" key="9">
    <source>
        <dbReference type="Proteomes" id="UP001491088"/>
    </source>
</evidence>
<dbReference type="InterPro" id="IPR051906">
    <property type="entry name" value="TolC-like"/>
</dbReference>
<evidence type="ECO:0000256" key="5">
    <source>
        <dbReference type="ARBA" id="ARBA00022692"/>
    </source>
</evidence>
<evidence type="ECO:0000256" key="3">
    <source>
        <dbReference type="ARBA" id="ARBA00022448"/>
    </source>
</evidence>
<dbReference type="EMBL" id="CP150496">
    <property type="protein sequence ID" value="WYW54935.1"/>
    <property type="molecule type" value="Genomic_DNA"/>
</dbReference>
<dbReference type="Pfam" id="PF02321">
    <property type="entry name" value="OEP"/>
    <property type="match status" value="2"/>
</dbReference>
<dbReference type="Gene3D" id="1.20.1600.10">
    <property type="entry name" value="Outer membrane efflux proteins (OEP)"/>
    <property type="match status" value="1"/>
</dbReference>
<gene>
    <name evidence="8" type="ORF">WG950_10385</name>
</gene>
<dbReference type="Proteomes" id="UP001491088">
    <property type="component" value="Chromosome"/>
</dbReference>
<dbReference type="PANTHER" id="PTHR30026:SF20">
    <property type="entry name" value="OUTER MEMBRANE PROTEIN TOLC"/>
    <property type="match status" value="1"/>
</dbReference>
<keyword evidence="9" id="KW-1185">Reference proteome</keyword>
<keyword evidence="5" id="KW-0812">Transmembrane</keyword>
<evidence type="ECO:0000256" key="4">
    <source>
        <dbReference type="ARBA" id="ARBA00022452"/>
    </source>
</evidence>
<dbReference type="InterPro" id="IPR003423">
    <property type="entry name" value="OMP_efflux"/>
</dbReference>
<evidence type="ECO:0000256" key="7">
    <source>
        <dbReference type="ARBA" id="ARBA00023237"/>
    </source>
</evidence>
<name>A0ABZ2TPJ9_9FLAO</name>
<protein>
    <submittedName>
        <fullName evidence="8">TolC family protein</fullName>
    </submittedName>
</protein>
<dbReference type="RefSeq" id="WP_340932162.1">
    <property type="nucleotide sequence ID" value="NZ_CP150496.1"/>
</dbReference>
<keyword evidence="6" id="KW-0472">Membrane</keyword>
<proteinExistence type="inferred from homology"/>
<dbReference type="SUPFAM" id="SSF56954">
    <property type="entry name" value="Outer membrane efflux proteins (OEP)"/>
    <property type="match status" value="1"/>
</dbReference>
<keyword evidence="3" id="KW-0813">Transport</keyword>
<sequence length="462" mass="52605">MKKNKLLRLIQKKNNMRLVRKTILAVVFLSTLQMVSQEILTKEKALEITLENNFGIKIAKNNLEIAENNTSIYNTGKLPTATFNSGANYSRNNQSLIFTDRDTGDDSEISGNGVVAKTYNASLAVNYTIFDGFGRKYNVEQLKETYNLTELQARETIENTYLQLFTTYFQIARLSENTDNLTEALTISKQRLQRAQYQYDYGQSTKLEFLNAQVDVNNDSISLIAAKQQLNNAKRGLNVILGKKNDANFSVETEVTYNKMLSFNDLKNKTLENNSLLKQNEKNIAISEFNIKINKASYLPSLNFNASYGYNRTRNENLINPFGAKLITSDGLNAGVNLTWNIFDGGSTKTRIANSKIALENQQILLEQQKITIENNLKNTWENYQNQLFILKAQETNVLTTENNFKRTQERYKLGQVTSIEFRQAQINLINSKTALNNAKYDAKLIELQLLQLSGDILNVDF</sequence>